<dbReference type="PANTHER" id="PTHR13696">
    <property type="entry name" value="P-LOOP CONTAINING NUCLEOSIDE TRIPHOSPHATE HYDROLASE"/>
    <property type="match status" value="1"/>
</dbReference>
<dbReference type="Proteomes" id="UP001597187">
    <property type="component" value="Unassembled WGS sequence"/>
</dbReference>
<dbReference type="RefSeq" id="WP_250874191.1">
    <property type="nucleotide sequence ID" value="NZ_JALXFV010000007.1"/>
</dbReference>
<evidence type="ECO:0000313" key="3">
    <source>
        <dbReference type="Proteomes" id="UP001597187"/>
    </source>
</evidence>
<dbReference type="Gene3D" id="3.40.50.300">
    <property type="entry name" value="P-loop containing nucleotide triphosphate hydrolases"/>
    <property type="match status" value="1"/>
</dbReference>
<dbReference type="PANTHER" id="PTHR13696:SF99">
    <property type="entry name" value="COBYRINIC ACID AC-DIAMIDE SYNTHASE"/>
    <property type="match status" value="1"/>
</dbReference>
<dbReference type="InterPro" id="IPR050678">
    <property type="entry name" value="DNA_Partitioning_ATPase"/>
</dbReference>
<evidence type="ECO:0000313" key="2">
    <source>
        <dbReference type="EMBL" id="MFD1514219.1"/>
    </source>
</evidence>
<keyword evidence="3" id="KW-1185">Reference proteome</keyword>
<dbReference type="Pfam" id="PF13614">
    <property type="entry name" value="AAA_31"/>
    <property type="match status" value="1"/>
</dbReference>
<dbReference type="EMBL" id="JBHUDC010000007">
    <property type="protein sequence ID" value="MFD1514219.1"/>
    <property type="molecule type" value="Genomic_DNA"/>
</dbReference>
<dbReference type="InterPro" id="IPR025669">
    <property type="entry name" value="AAA_dom"/>
</dbReference>
<dbReference type="CDD" id="cd02042">
    <property type="entry name" value="ParAB_family"/>
    <property type="match status" value="1"/>
</dbReference>
<dbReference type="AlphaFoldDB" id="A0ABD6AWT6"/>
<accession>A0ABD6AWT6</accession>
<protein>
    <submittedName>
        <fullName evidence="2">ParA family protein</fullName>
    </submittedName>
</protein>
<feature type="domain" description="AAA" evidence="1">
    <location>
        <begin position="17"/>
        <end position="169"/>
    </location>
</feature>
<dbReference type="InterPro" id="IPR027417">
    <property type="entry name" value="P-loop_NTPase"/>
</dbReference>
<gene>
    <name evidence="2" type="ORF">ACFSBT_13125</name>
</gene>
<organism evidence="2 3">
    <name type="scientific">Halomarina rubra</name>
    <dbReference type="NCBI Taxonomy" id="2071873"/>
    <lineage>
        <taxon>Archaea</taxon>
        <taxon>Methanobacteriati</taxon>
        <taxon>Methanobacteriota</taxon>
        <taxon>Stenosarchaea group</taxon>
        <taxon>Halobacteria</taxon>
        <taxon>Halobacteriales</taxon>
        <taxon>Natronomonadaceae</taxon>
        <taxon>Halomarina</taxon>
    </lineage>
</organism>
<proteinExistence type="predicted"/>
<sequence>MSQSDADIEPRAVTSAVLKGGVGKSMLTTNTARALADRGHRVLEIDMDPNGHATTGLGFEEQYQTAELDIGDVMLGDRTADPEDVIIDTGYGFDLLPAHRNLENLNVELANADFGTVRLRRFVVEPLLETVYDYIVIDAANERNKISDNALTASLNMLIPLTPGSGLRGFRRTMERQIKPLREFRELEILALVPNRIKRRIDHQTTDRELIEGLCTTDNLSKKVPNFGYVSPEAFERIDTGEWEGSFPKPGLREDTDIERANKDAEVPLAEYNPDNDQLDSFDELAAIVERGGVVRE</sequence>
<reference evidence="2 3" key="1">
    <citation type="journal article" date="2019" name="Int. J. Syst. Evol. Microbiol.">
        <title>The Global Catalogue of Microorganisms (GCM) 10K type strain sequencing project: providing services to taxonomists for standard genome sequencing and annotation.</title>
        <authorList>
            <consortium name="The Broad Institute Genomics Platform"/>
            <consortium name="The Broad Institute Genome Sequencing Center for Infectious Disease"/>
            <person name="Wu L."/>
            <person name="Ma J."/>
        </authorList>
    </citation>
    <scope>NUCLEOTIDE SEQUENCE [LARGE SCALE GENOMIC DNA]</scope>
    <source>
        <strain evidence="2 3">CGMCC 1.12563</strain>
    </source>
</reference>
<name>A0ABD6AWT6_9EURY</name>
<dbReference type="SUPFAM" id="SSF52540">
    <property type="entry name" value="P-loop containing nucleoside triphosphate hydrolases"/>
    <property type="match status" value="1"/>
</dbReference>
<evidence type="ECO:0000259" key="1">
    <source>
        <dbReference type="Pfam" id="PF13614"/>
    </source>
</evidence>
<comment type="caution">
    <text evidence="2">The sequence shown here is derived from an EMBL/GenBank/DDBJ whole genome shotgun (WGS) entry which is preliminary data.</text>
</comment>